<dbReference type="EMBL" id="BAAALM010000010">
    <property type="protein sequence ID" value="GAA1208850.1"/>
    <property type="molecule type" value="Genomic_DNA"/>
</dbReference>
<keyword evidence="3" id="KW-0132">Cell division</keyword>
<proteinExistence type="predicted"/>
<keyword evidence="2" id="KW-0812">Transmembrane</keyword>
<comment type="caution">
    <text evidence="3">The sequence shown here is derived from an EMBL/GenBank/DDBJ whole genome shotgun (WGS) entry which is preliminary data.</text>
</comment>
<feature type="compositionally biased region" description="Basic and acidic residues" evidence="1">
    <location>
        <begin position="1"/>
        <end position="15"/>
    </location>
</feature>
<sequence length="771" mass="84470">MSPRDEHTPHGHDEQANVVYLPTDRDDAPTVVDAEVIDGDDERAPARTDQARQAYNTRLIPTAARERMATGAVVAVRRTAPVAAAGTRAAVRHALYPVYGTRAVVRRFRDSHGSARFERQMRTAEAAGDQESLRYWHEAKSAENQRKHERKMDWTDSPVKLLKALGAGLAGLGVLLLLAGTALAIGGQDLALFIAPITGMLDAIRWAWWFGTAYGALLVLAATAGGALYLWNEGRKQDDAVPAWAQSQAQHAETAETYAVINEDMLTKALSHCKVSGLDKALKAGEPVLYDVVPRQQGGGTYVQIRLPFGVVAADFLHPDKVERLAGNLGRHKHEVYPQRQPEADARVLDLWIADQGTMDRPAPTWPLLAEGEFDVFRDGIPWGVTMRGEPVEQGALARHGLVGAVSKQGKTAMLRIHALSVALDPTVELRIADLKGDGDWSMFAPRAATLIEGSADEQAEATCAMLEDLVAEMMRRYDRKRALGVKGAIPRKLSRQPGSDFHPIFAYIDECQVLYQSPHPIGTTKADARAWRAAKRLHDQARAVNIQLWQATQRPDPTAIPAPVREGAHVRLGLYVPNAEAAKMVLADAADMGARPQDLRPGKDRGTFVATGEFDAIGEGMAFLITKSYFVDTKDAYPVIDRAMRILDNHGRTVTPAADDTDQGEDVDPLLDIAEALGHEPRLGTQQVLQRLTEHNHTHYESWTFADLTSYLRQFDAEPRKYQGYMVVRSDLVHEAITNRDETASTQRAAGDVDPGEAPGDEGSSPHTPP</sequence>
<dbReference type="Gene3D" id="3.40.50.300">
    <property type="entry name" value="P-loop containing nucleotide triphosphate hydrolases"/>
    <property type="match status" value="1"/>
</dbReference>
<reference evidence="4" key="1">
    <citation type="journal article" date="2019" name="Int. J. Syst. Evol. Microbiol.">
        <title>The Global Catalogue of Microorganisms (GCM) 10K type strain sequencing project: providing services to taxonomists for standard genome sequencing and annotation.</title>
        <authorList>
            <consortium name="The Broad Institute Genomics Platform"/>
            <consortium name="The Broad Institute Genome Sequencing Center for Infectious Disease"/>
            <person name="Wu L."/>
            <person name="Ma J."/>
        </authorList>
    </citation>
    <scope>NUCLEOTIDE SEQUENCE [LARGE SCALE GENOMIC DNA]</scope>
    <source>
        <strain evidence="4">JCM 13022</strain>
    </source>
</reference>
<dbReference type="SUPFAM" id="SSF52540">
    <property type="entry name" value="P-loop containing nucleoside triphosphate hydrolases"/>
    <property type="match status" value="1"/>
</dbReference>
<protein>
    <submittedName>
        <fullName evidence="3">Cell division protein FtsK</fullName>
    </submittedName>
</protein>
<dbReference type="GO" id="GO:0051301">
    <property type="term" value="P:cell division"/>
    <property type="evidence" value="ECO:0007669"/>
    <property type="project" value="UniProtKB-KW"/>
</dbReference>
<accession>A0ABP4G3H4</accession>
<feature type="transmembrane region" description="Helical" evidence="2">
    <location>
        <begin position="206"/>
        <end position="231"/>
    </location>
</feature>
<evidence type="ECO:0000256" key="1">
    <source>
        <dbReference type="SAM" id="MobiDB-lite"/>
    </source>
</evidence>
<evidence type="ECO:0000313" key="3">
    <source>
        <dbReference type="EMBL" id="GAA1208850.1"/>
    </source>
</evidence>
<feature type="region of interest" description="Disordered" evidence="1">
    <location>
        <begin position="1"/>
        <end position="26"/>
    </location>
</feature>
<dbReference type="RefSeq" id="WP_253853976.1">
    <property type="nucleotide sequence ID" value="NZ_BAAALM010000010.1"/>
</dbReference>
<name>A0ABP4G3H4_9PSEU</name>
<organism evidence="3 4">
    <name type="scientific">Prauserella alba</name>
    <dbReference type="NCBI Taxonomy" id="176898"/>
    <lineage>
        <taxon>Bacteria</taxon>
        <taxon>Bacillati</taxon>
        <taxon>Actinomycetota</taxon>
        <taxon>Actinomycetes</taxon>
        <taxon>Pseudonocardiales</taxon>
        <taxon>Pseudonocardiaceae</taxon>
        <taxon>Prauserella</taxon>
    </lineage>
</organism>
<keyword evidence="4" id="KW-1185">Reference proteome</keyword>
<dbReference type="InterPro" id="IPR027417">
    <property type="entry name" value="P-loop_NTPase"/>
</dbReference>
<evidence type="ECO:0000313" key="4">
    <source>
        <dbReference type="Proteomes" id="UP001500467"/>
    </source>
</evidence>
<gene>
    <name evidence="3" type="ORF">GCM10009675_31020</name>
</gene>
<feature type="transmembrane region" description="Helical" evidence="2">
    <location>
        <begin position="161"/>
        <end position="186"/>
    </location>
</feature>
<keyword evidence="2" id="KW-0472">Membrane</keyword>
<keyword evidence="3" id="KW-0131">Cell cycle</keyword>
<dbReference type="Proteomes" id="UP001500467">
    <property type="component" value="Unassembled WGS sequence"/>
</dbReference>
<feature type="region of interest" description="Disordered" evidence="1">
    <location>
        <begin position="739"/>
        <end position="771"/>
    </location>
</feature>
<evidence type="ECO:0000256" key="2">
    <source>
        <dbReference type="SAM" id="Phobius"/>
    </source>
</evidence>
<keyword evidence="2" id="KW-1133">Transmembrane helix</keyword>